<accession>A0A653IHP8</accession>
<sequence length="158" mass="18226">MRKGYVLTIIASLIALGIGLEIGFQKIPQPQSKQVAQSATRPDDFQAGLQDAKAELETVQRFSLKSAIQHDLKSETWIYTTPTPERIAVDWYYVASYPEQRVQMTRNDVARIIEYDRYLVVIRSIYGVVDDSELEQFALRVSGYFMTRQQQKEDDDVR</sequence>
<dbReference type="AlphaFoldDB" id="A0A653IHP8"/>
<evidence type="ECO:0000313" key="2">
    <source>
        <dbReference type="Proteomes" id="UP000439752"/>
    </source>
</evidence>
<dbReference type="EMBL" id="CABWKQ010000045">
    <property type="protein sequence ID" value="VWX38569.1"/>
    <property type="molecule type" value="Genomic_DNA"/>
</dbReference>
<keyword evidence="2" id="KW-1185">Reference proteome</keyword>
<dbReference type="Proteomes" id="UP000439752">
    <property type="component" value="Unassembled WGS sequence"/>
</dbReference>
<organism evidence="1 2">
    <name type="scientific">Exiguobacterium oxidotolerans</name>
    <dbReference type="NCBI Taxonomy" id="223958"/>
    <lineage>
        <taxon>Bacteria</taxon>
        <taxon>Bacillati</taxon>
        <taxon>Bacillota</taxon>
        <taxon>Bacilli</taxon>
        <taxon>Bacillales</taxon>
        <taxon>Bacillales Family XII. Incertae Sedis</taxon>
        <taxon>Exiguobacterium</taxon>
    </lineage>
</organism>
<evidence type="ECO:0000313" key="1">
    <source>
        <dbReference type="EMBL" id="VWX38569.1"/>
    </source>
</evidence>
<gene>
    <name evidence="1" type="ORF">EXIGUO9Y_50020</name>
</gene>
<proteinExistence type="predicted"/>
<protein>
    <submittedName>
        <fullName evidence="1">Uncharacterized protein</fullName>
    </submittedName>
</protein>
<reference evidence="1 2" key="1">
    <citation type="submission" date="2019-10" db="EMBL/GenBank/DDBJ databases">
        <authorList>
            <person name="Karimi E."/>
        </authorList>
    </citation>
    <scope>NUCLEOTIDE SEQUENCE [LARGE SCALE GENOMIC DNA]</scope>
    <source>
        <strain evidence="1">Exiguobacterium sp. 9Y</strain>
    </source>
</reference>
<dbReference type="RefSeq" id="WP_159172477.1">
    <property type="nucleotide sequence ID" value="NZ_LR732308.1"/>
</dbReference>
<name>A0A653IHP8_9BACL</name>